<keyword evidence="1" id="KW-0812">Transmembrane</keyword>
<dbReference type="GeneID" id="42774749"/>
<dbReference type="EMBL" id="MAPZ01000019">
    <property type="protein sequence ID" value="OBY10828.1"/>
    <property type="molecule type" value="Genomic_DNA"/>
</dbReference>
<feature type="transmembrane region" description="Helical" evidence="1">
    <location>
        <begin position="68"/>
        <end position="86"/>
    </location>
</feature>
<organism evidence="2 3">
    <name type="scientific">Clostridium paraputrificum</name>
    <dbReference type="NCBI Taxonomy" id="29363"/>
    <lineage>
        <taxon>Bacteria</taxon>
        <taxon>Bacillati</taxon>
        <taxon>Bacillota</taxon>
        <taxon>Clostridia</taxon>
        <taxon>Eubacteriales</taxon>
        <taxon>Clostridiaceae</taxon>
        <taxon>Clostridium</taxon>
    </lineage>
</organism>
<evidence type="ECO:0000313" key="3">
    <source>
        <dbReference type="Proteomes" id="UP000092714"/>
    </source>
</evidence>
<feature type="transmembrane region" description="Helical" evidence="1">
    <location>
        <begin position="175"/>
        <end position="196"/>
    </location>
</feature>
<keyword evidence="1" id="KW-1133">Transmembrane helix</keyword>
<dbReference type="RefSeq" id="WP_027096913.1">
    <property type="nucleotide sequence ID" value="NZ_CABHIH010000002.1"/>
</dbReference>
<evidence type="ECO:0000256" key="1">
    <source>
        <dbReference type="SAM" id="Phobius"/>
    </source>
</evidence>
<feature type="transmembrane region" description="Helical" evidence="1">
    <location>
        <begin position="223"/>
        <end position="243"/>
    </location>
</feature>
<protein>
    <recommendedName>
        <fullName evidence="4">ABC-2 family transporter protein</fullName>
    </recommendedName>
</protein>
<comment type="caution">
    <text evidence="2">The sequence shown here is derived from an EMBL/GenBank/DDBJ whole genome shotgun (WGS) entry which is preliminary data.</text>
</comment>
<keyword evidence="3" id="KW-1185">Reference proteome</keyword>
<feature type="transmembrane region" description="Helical" evidence="1">
    <location>
        <begin position="107"/>
        <end position="129"/>
    </location>
</feature>
<name>A0A173Y4L2_9CLOT</name>
<dbReference type="Proteomes" id="UP000092714">
    <property type="component" value="Unassembled WGS sequence"/>
</dbReference>
<feature type="transmembrane region" description="Helical" evidence="1">
    <location>
        <begin position="21"/>
        <end position="39"/>
    </location>
</feature>
<evidence type="ECO:0008006" key="4">
    <source>
        <dbReference type="Google" id="ProtNLM"/>
    </source>
</evidence>
<gene>
    <name evidence="2" type="ORF">CP373A1_10010</name>
</gene>
<feature type="transmembrane region" description="Helical" evidence="1">
    <location>
        <begin position="141"/>
        <end position="163"/>
    </location>
</feature>
<proteinExistence type="predicted"/>
<evidence type="ECO:0000313" key="2">
    <source>
        <dbReference type="EMBL" id="OBY10828.1"/>
    </source>
</evidence>
<accession>A0A173Y4L2</accession>
<dbReference type="AlphaFoldDB" id="A0A173Y4L2"/>
<reference evidence="2 3" key="1">
    <citation type="submission" date="2016-06" db="EMBL/GenBank/DDBJ databases">
        <authorList>
            <person name="Kjaerup R.B."/>
            <person name="Dalgaard T.S."/>
            <person name="Juul-Madsen H.R."/>
        </authorList>
    </citation>
    <scope>NUCLEOTIDE SEQUENCE [LARGE SCALE GENOMIC DNA]</scope>
    <source>
        <strain evidence="2 3">373-A1</strain>
    </source>
</reference>
<sequence length="250" mass="29149">MKRRFKRIALMMDFVTDGNKNIVSFVCLFIVCLLGMMFFKMQFDSIAYDIQHEFIINNSFILNNLLRMYSPFAGVLVSIIQWALPTQKNNNKLSKIFEILPAKKGEIFLEGVINLLLVSISILVLYFSLYAIDINNFYGMGIRGMLCVIMILIFIYLTFINITRFFRNEKPYKRVKIIGFILVLLIYLIPALFSLINYEDEINNIVNTIHGSSFVQTLGNKSVGVIVGAVLFSIYFIFNYWYVKRQVYKY</sequence>
<keyword evidence="1" id="KW-0472">Membrane</keyword>